<dbReference type="SMART" id="SM00448">
    <property type="entry name" value="REC"/>
    <property type="match status" value="1"/>
</dbReference>
<protein>
    <submittedName>
        <fullName evidence="5">Response regulator</fullName>
    </submittedName>
</protein>
<dbReference type="PROSITE" id="PS50110">
    <property type="entry name" value="RESPONSE_REGULATORY"/>
    <property type="match status" value="1"/>
</dbReference>
<evidence type="ECO:0000256" key="4">
    <source>
        <dbReference type="PROSITE-ProRule" id="PRU00169"/>
    </source>
</evidence>
<reference evidence="5 6" key="1">
    <citation type="submission" date="2020-11" db="EMBL/GenBank/DDBJ databases">
        <title>Indigenous Rhizobia Nodulating Common beans in Western Kenya.</title>
        <authorList>
            <person name="Wekesa C.S."/>
            <person name="Oelmueller R."/>
            <person name="Furch A.C."/>
        </authorList>
    </citation>
    <scope>NUCLEOTIDE SEQUENCE [LARGE SCALE GENOMIC DNA]</scope>
    <source>
        <strain evidence="6">BS3</strain>
        <plasmid evidence="5 6">pBS3d</plasmid>
    </source>
</reference>
<comment type="caution">
    <text evidence="4">Lacks conserved residue(s) required for the propagation of feature annotation.</text>
</comment>
<dbReference type="Gene3D" id="3.40.50.2300">
    <property type="match status" value="1"/>
</dbReference>
<dbReference type="InterPro" id="IPR050595">
    <property type="entry name" value="Bact_response_regulator"/>
</dbReference>
<proteinExistence type="predicted"/>
<dbReference type="AlphaFoldDB" id="A0A7X6F7X5"/>
<keyword evidence="5" id="KW-0614">Plasmid</keyword>
<keyword evidence="2" id="KW-0805">Transcription regulation</keyword>
<dbReference type="SUPFAM" id="SSF52172">
    <property type="entry name" value="CheY-like"/>
    <property type="match status" value="1"/>
</dbReference>
<gene>
    <name evidence="5" type="ORF">HER27_031600</name>
</gene>
<evidence type="ECO:0000256" key="3">
    <source>
        <dbReference type="ARBA" id="ARBA00023163"/>
    </source>
</evidence>
<dbReference type="InterPro" id="IPR001789">
    <property type="entry name" value="Sig_transdc_resp-reg_receiver"/>
</dbReference>
<dbReference type="InterPro" id="IPR011006">
    <property type="entry name" value="CheY-like_superfamily"/>
</dbReference>
<name>A0A7X6F7X5_9HYPH</name>
<evidence type="ECO:0000313" key="6">
    <source>
        <dbReference type="Proteomes" id="UP000540266"/>
    </source>
</evidence>
<dbReference type="Proteomes" id="UP000540266">
    <property type="component" value="Plasmid pBS3d"/>
</dbReference>
<geneLocation type="plasmid" evidence="5 6">
    <name>pBS3d</name>
</geneLocation>
<dbReference type="PANTHER" id="PTHR44591:SF3">
    <property type="entry name" value="RESPONSE REGULATORY DOMAIN-CONTAINING PROTEIN"/>
    <property type="match status" value="1"/>
</dbReference>
<dbReference type="EMBL" id="CP064935">
    <property type="protein sequence ID" value="QPK12541.1"/>
    <property type="molecule type" value="Genomic_DNA"/>
</dbReference>
<dbReference type="Pfam" id="PF00072">
    <property type="entry name" value="Response_reg"/>
    <property type="match status" value="1"/>
</dbReference>
<evidence type="ECO:0000313" key="5">
    <source>
        <dbReference type="EMBL" id="QPK12541.1"/>
    </source>
</evidence>
<dbReference type="GO" id="GO:0000160">
    <property type="term" value="P:phosphorelay signal transduction system"/>
    <property type="evidence" value="ECO:0007669"/>
    <property type="project" value="InterPro"/>
</dbReference>
<evidence type="ECO:0000256" key="1">
    <source>
        <dbReference type="ARBA" id="ARBA00022553"/>
    </source>
</evidence>
<accession>A0A7X6F7X5</accession>
<dbReference type="PANTHER" id="PTHR44591">
    <property type="entry name" value="STRESS RESPONSE REGULATOR PROTEIN 1"/>
    <property type="match status" value="1"/>
</dbReference>
<organism evidence="5 6">
    <name type="scientific">Rhizobium phaseoli</name>
    <dbReference type="NCBI Taxonomy" id="396"/>
    <lineage>
        <taxon>Bacteria</taxon>
        <taxon>Pseudomonadati</taxon>
        <taxon>Pseudomonadota</taxon>
        <taxon>Alphaproteobacteria</taxon>
        <taxon>Hyphomicrobiales</taxon>
        <taxon>Rhizobiaceae</taxon>
        <taxon>Rhizobium/Agrobacterium group</taxon>
        <taxon>Rhizobium</taxon>
    </lineage>
</organism>
<sequence>MFNGDDQKHVILIVEEARSIRAEAVAACKASGYGTAEASNGADALEILENRDDISLVFTSVNMKGPIDGVQLAVRVHTRWPKLAIVMTSGVVNLRQSLLPQRFRFVRKPYATKSLMTCFKLLIESGYREEVSLPQARSTL</sequence>
<evidence type="ECO:0000256" key="2">
    <source>
        <dbReference type="ARBA" id="ARBA00023015"/>
    </source>
</evidence>
<keyword evidence="3" id="KW-0804">Transcription</keyword>
<keyword evidence="1" id="KW-0597">Phosphoprotein</keyword>